<name>A0A2H0UA52_9BACT</name>
<feature type="domain" description="Glycosyltransferase subfamily 4-like N-terminal" evidence="1">
    <location>
        <begin position="18"/>
        <end position="189"/>
    </location>
</feature>
<proteinExistence type="predicted"/>
<reference evidence="3" key="1">
    <citation type="submission" date="2017-09" db="EMBL/GenBank/DDBJ databases">
        <title>Depth-based differentiation of microbial function through sediment-hosted aquifers and enrichment of novel symbionts in the deep terrestrial subsurface.</title>
        <authorList>
            <person name="Probst A.J."/>
            <person name="Ladd B."/>
            <person name="Jarett J.K."/>
            <person name="Geller-Mcgrath D.E."/>
            <person name="Sieber C.M.K."/>
            <person name="Emerson J.B."/>
            <person name="Anantharaman K."/>
            <person name="Thomas B.C."/>
            <person name="Malmstrom R."/>
            <person name="Stieglmeier M."/>
            <person name="Klingl A."/>
            <person name="Woyke T."/>
            <person name="Ryan C.M."/>
            <person name="Banfield J.F."/>
        </authorList>
    </citation>
    <scope>NUCLEOTIDE SEQUENCE [LARGE SCALE GENOMIC DNA]</scope>
</reference>
<dbReference type="SUPFAM" id="SSF53756">
    <property type="entry name" value="UDP-Glycosyltransferase/glycogen phosphorylase"/>
    <property type="match status" value="1"/>
</dbReference>
<dbReference type="Proteomes" id="UP000230179">
    <property type="component" value="Unassembled WGS sequence"/>
</dbReference>
<comment type="caution">
    <text evidence="2">The sequence shown here is derived from an EMBL/GenBank/DDBJ whole genome shotgun (WGS) entry which is preliminary data.</text>
</comment>
<dbReference type="EMBL" id="PFBL01000009">
    <property type="protein sequence ID" value="PIR83288.1"/>
    <property type="molecule type" value="Genomic_DNA"/>
</dbReference>
<organism evidence="2 3">
    <name type="scientific">Candidatus Kaiserbacteria bacterium CG10_big_fil_rev_8_21_14_0_10_56_12</name>
    <dbReference type="NCBI Taxonomy" id="1974611"/>
    <lineage>
        <taxon>Bacteria</taxon>
        <taxon>Candidatus Kaiseribacteriota</taxon>
    </lineage>
</organism>
<evidence type="ECO:0000313" key="3">
    <source>
        <dbReference type="Proteomes" id="UP000230179"/>
    </source>
</evidence>
<dbReference type="Pfam" id="PF13439">
    <property type="entry name" value="Glyco_transf_4"/>
    <property type="match status" value="1"/>
</dbReference>
<dbReference type="InterPro" id="IPR028098">
    <property type="entry name" value="Glyco_trans_4-like_N"/>
</dbReference>
<sequence>MGDLSGTKILYVITKSNWGGAQAQVYTLASHYAALGAEVAVALGGTGAPGAPTGRLAEELRGAVVRTLFLPTFARDVSVLRELRAFRDLYRLLRSERPHVVHLHSSKAGGLGALASRCARVPNIVFTSHGLAYDEDRPPVTRALIKLATWATFVLCHSVIAISQDTYTRARRLPFCASRVRLIYNGITPQALIEREAARSALLPRGVTSNTIWIGTISEFTRNKGLTYLVRAARLMKTRGVAFVLCIIGTEGDEREMLEQLVVSEGLTPQVHFLGFVPEAARYLRAFDIFTLTSVKEGLPYVLLEAGVSSCAVVGSRIPGITDIVDDEHGVLVPPKDPSAIALACADLATNKERRDTLGQALHARVLRDFSHKQMFQAITAIYRAR</sequence>
<accession>A0A2H0UA52</accession>
<evidence type="ECO:0000313" key="2">
    <source>
        <dbReference type="EMBL" id="PIR83288.1"/>
    </source>
</evidence>
<protein>
    <recommendedName>
        <fullName evidence="1">Glycosyltransferase subfamily 4-like N-terminal domain-containing protein</fullName>
    </recommendedName>
</protein>
<dbReference type="PANTHER" id="PTHR12526">
    <property type="entry name" value="GLYCOSYLTRANSFERASE"/>
    <property type="match status" value="1"/>
</dbReference>
<gene>
    <name evidence="2" type="ORF">COU19_01280</name>
</gene>
<dbReference type="Gene3D" id="3.40.50.2000">
    <property type="entry name" value="Glycogen Phosphorylase B"/>
    <property type="match status" value="2"/>
</dbReference>
<dbReference type="Pfam" id="PF13692">
    <property type="entry name" value="Glyco_trans_1_4"/>
    <property type="match status" value="1"/>
</dbReference>
<dbReference type="AlphaFoldDB" id="A0A2H0UA52"/>
<evidence type="ECO:0000259" key="1">
    <source>
        <dbReference type="Pfam" id="PF13439"/>
    </source>
</evidence>